<dbReference type="InterPro" id="IPR001212">
    <property type="entry name" value="Somatomedin_B_dom"/>
</dbReference>
<sequence length="186" mass="21371">EPFLGLEEEVLEAPASNLYTAPSSCRYRCHEAFDRHQPCHCNARCPEFGNCCKDFESLCGHEGFSYSRDAITKEGLQSISEKIYRADINKAQKEDIILNSQNRILPSETRDQVDRCPEPLFTYVNEKLFSKPTYAAFISLLNNYQRATGRGEHFDGQQLAEQDAFLREVMKTAVMKELYGFLRHQS</sequence>
<dbReference type="GO" id="GO:0006955">
    <property type="term" value="P:immune response"/>
    <property type="evidence" value="ECO:0007669"/>
    <property type="project" value="InterPro"/>
</dbReference>
<feature type="non-terminal residue" evidence="21">
    <location>
        <position position="186"/>
    </location>
</feature>
<dbReference type="SUPFAM" id="SSF142877">
    <property type="entry name" value="EndoU-like"/>
    <property type="match status" value="1"/>
</dbReference>
<protein>
    <recommendedName>
        <fullName evidence="5 18">Uridylate-specific endoribonuclease</fullName>
        <ecNumber evidence="18">4.6.1.-</ecNumber>
    </recommendedName>
</protein>
<dbReference type="InterPro" id="IPR036024">
    <property type="entry name" value="Somatomedin_B-like_dom_sf"/>
</dbReference>
<evidence type="ECO:0000256" key="15">
    <source>
        <dbReference type="ARBA" id="ARBA00023211"/>
    </source>
</evidence>
<evidence type="ECO:0000256" key="7">
    <source>
        <dbReference type="ARBA" id="ARBA00022722"/>
    </source>
</evidence>
<dbReference type="Pfam" id="PF09412">
    <property type="entry name" value="XendoU"/>
    <property type="match status" value="1"/>
</dbReference>
<organism evidence="21">
    <name type="scientific">Ailuropoda melanoleuca</name>
    <name type="common">Giant panda</name>
    <dbReference type="NCBI Taxonomy" id="9646"/>
    <lineage>
        <taxon>Eukaryota</taxon>
        <taxon>Metazoa</taxon>
        <taxon>Chordata</taxon>
        <taxon>Craniata</taxon>
        <taxon>Vertebrata</taxon>
        <taxon>Euteleostomi</taxon>
        <taxon>Mammalia</taxon>
        <taxon>Eutheria</taxon>
        <taxon>Laurasiatheria</taxon>
        <taxon>Carnivora</taxon>
        <taxon>Caniformia</taxon>
        <taxon>Ursidae</taxon>
        <taxon>Ailuropoda</taxon>
    </lineage>
</organism>
<keyword evidence="15 18" id="KW-0464">Manganese</keyword>
<dbReference type="GO" id="GO:0005044">
    <property type="term" value="F:scavenger receptor activity"/>
    <property type="evidence" value="ECO:0007669"/>
    <property type="project" value="InterPro"/>
</dbReference>
<keyword evidence="12 18" id="KW-0378">Hydrolase</keyword>
<gene>
    <name evidence="21" type="ORF">PANDA_009070</name>
</gene>
<dbReference type="InterPro" id="IPR020436">
    <property type="entry name" value="SMB_chordata"/>
</dbReference>
<dbReference type="GO" id="GO:0016829">
    <property type="term" value="F:lyase activity"/>
    <property type="evidence" value="ECO:0007669"/>
    <property type="project" value="UniProtKB-KW"/>
</dbReference>
<comment type="cofactor">
    <cofactor evidence="1 18">
        <name>Mn(2+)</name>
        <dbReference type="ChEBI" id="CHEBI:29035"/>
    </cofactor>
</comment>
<dbReference type="AlphaFoldDB" id="D2HE69"/>
<dbReference type="GO" id="GO:0004521">
    <property type="term" value="F:RNA endonuclease activity"/>
    <property type="evidence" value="ECO:0007669"/>
    <property type="project" value="UniProtKB-UniRule"/>
</dbReference>
<feature type="domain" description="EndoU" evidence="20">
    <location>
        <begin position="72"/>
        <end position="186"/>
    </location>
</feature>
<dbReference type="EMBL" id="GL192744">
    <property type="protein sequence ID" value="EFB22329.1"/>
    <property type="molecule type" value="Genomic_DNA"/>
</dbReference>
<evidence type="ECO:0000256" key="2">
    <source>
        <dbReference type="ARBA" id="ARBA00004613"/>
    </source>
</evidence>
<evidence type="ECO:0000259" key="20">
    <source>
        <dbReference type="PROSITE" id="PS51959"/>
    </source>
</evidence>
<evidence type="ECO:0000256" key="12">
    <source>
        <dbReference type="ARBA" id="ARBA00022801"/>
    </source>
</evidence>
<dbReference type="Pfam" id="PF01033">
    <property type="entry name" value="Somatomedin_B"/>
    <property type="match status" value="1"/>
</dbReference>
<evidence type="ECO:0000256" key="6">
    <source>
        <dbReference type="ARBA" id="ARBA00022525"/>
    </source>
</evidence>
<evidence type="ECO:0000313" key="21">
    <source>
        <dbReference type="EMBL" id="EFB22329.1"/>
    </source>
</evidence>
<dbReference type="SUPFAM" id="SSF90188">
    <property type="entry name" value="Somatomedin B domain"/>
    <property type="match status" value="1"/>
</dbReference>
<evidence type="ECO:0000256" key="18">
    <source>
        <dbReference type="RuleBase" id="RU367085"/>
    </source>
</evidence>
<dbReference type="GO" id="GO:0016787">
    <property type="term" value="F:hydrolase activity"/>
    <property type="evidence" value="ECO:0007669"/>
    <property type="project" value="UniProtKB-KW"/>
</dbReference>
<keyword evidence="8 18" id="KW-0479">Metal-binding</keyword>
<dbReference type="InterPro" id="IPR018998">
    <property type="entry name" value="EndoU_C"/>
</dbReference>
<dbReference type="GO" id="GO:0003723">
    <property type="term" value="F:RNA binding"/>
    <property type="evidence" value="ECO:0007669"/>
    <property type="project" value="UniProtKB-UniRule"/>
</dbReference>
<reference evidence="21" key="1">
    <citation type="journal article" date="2010" name="Nature">
        <title>The sequence and de novo assembly of the giant panda genome.</title>
        <authorList>
            <person name="Li R."/>
            <person name="Fan W."/>
            <person name="Tian G."/>
            <person name="Zhu H."/>
            <person name="He L."/>
            <person name="Cai J."/>
            <person name="Huang Q."/>
            <person name="Cai Q."/>
            <person name="Li B."/>
            <person name="Bai Y."/>
            <person name="Zhang Z."/>
            <person name="Zhang Y."/>
            <person name="Wang W."/>
            <person name="Li J."/>
            <person name="Wei F."/>
            <person name="Li H."/>
            <person name="Jian M."/>
            <person name="Li J."/>
            <person name="Zhang Z."/>
            <person name="Nielsen R."/>
            <person name="Li D."/>
            <person name="Gu W."/>
            <person name="Yang Z."/>
            <person name="Xuan Z."/>
            <person name="Ryder O.A."/>
            <person name="Leung F.C."/>
            <person name="Zhou Y."/>
            <person name="Cao J."/>
            <person name="Sun X."/>
            <person name="Fu Y."/>
            <person name="Fang X."/>
            <person name="Guo X."/>
            <person name="Wang B."/>
            <person name="Hou R."/>
            <person name="Shen F."/>
            <person name="Mu B."/>
            <person name="Ni P."/>
            <person name="Lin R."/>
            <person name="Qian W."/>
            <person name="Wang G."/>
            <person name="Yu C."/>
            <person name="Nie W."/>
            <person name="Wang J."/>
            <person name="Wu Z."/>
            <person name="Liang H."/>
            <person name="Min J."/>
            <person name="Wu Q."/>
            <person name="Cheng S."/>
            <person name="Ruan J."/>
            <person name="Wang M."/>
            <person name="Shi Z."/>
            <person name="Wen M."/>
            <person name="Liu B."/>
            <person name="Ren X."/>
            <person name="Zheng H."/>
            <person name="Dong D."/>
            <person name="Cook K."/>
            <person name="Shan G."/>
            <person name="Zhang H."/>
            <person name="Kosiol C."/>
            <person name="Xie X."/>
            <person name="Lu Z."/>
            <person name="Zheng H."/>
            <person name="Li Y."/>
            <person name="Steiner C.C."/>
            <person name="Lam T.T."/>
            <person name="Lin S."/>
            <person name="Zhang Q."/>
            <person name="Li G."/>
            <person name="Tian J."/>
            <person name="Gong T."/>
            <person name="Liu H."/>
            <person name="Zhang D."/>
            <person name="Fang L."/>
            <person name="Ye C."/>
            <person name="Zhang J."/>
            <person name="Hu W."/>
            <person name="Xu A."/>
            <person name="Ren Y."/>
            <person name="Zhang G."/>
            <person name="Bruford M.W."/>
            <person name="Li Q."/>
            <person name="Ma L."/>
            <person name="Guo Y."/>
            <person name="An N."/>
            <person name="Hu Y."/>
            <person name="Zheng Y."/>
            <person name="Shi Y."/>
            <person name="Li Z."/>
            <person name="Liu Q."/>
            <person name="Chen Y."/>
            <person name="Zhao J."/>
            <person name="Qu N."/>
            <person name="Zhao S."/>
            <person name="Tian F."/>
            <person name="Wang X."/>
            <person name="Wang H."/>
            <person name="Xu L."/>
            <person name="Liu X."/>
            <person name="Vinar T."/>
            <person name="Wang Y."/>
            <person name="Lam T.W."/>
            <person name="Yiu S.M."/>
            <person name="Liu S."/>
            <person name="Zhang H."/>
            <person name="Li D."/>
            <person name="Huang Y."/>
            <person name="Wang X."/>
            <person name="Yang G."/>
            <person name="Jiang Z."/>
            <person name="Wang J."/>
            <person name="Qin N."/>
            <person name="Li L."/>
            <person name="Li J."/>
            <person name="Bolund L."/>
            <person name="Kristiansen K."/>
            <person name="Wong G.K."/>
            <person name="Olson M."/>
            <person name="Zhang X."/>
            <person name="Li S."/>
            <person name="Yang H."/>
            <person name="Wang J."/>
            <person name="Wang J."/>
        </authorList>
    </citation>
    <scope>NUCLEOTIDE SEQUENCE [LARGE SCALE GENOMIC DNA]</scope>
</reference>
<evidence type="ECO:0000256" key="1">
    <source>
        <dbReference type="ARBA" id="ARBA00001936"/>
    </source>
</evidence>
<dbReference type="EC" id="4.6.1.-" evidence="18"/>
<keyword evidence="14" id="KW-1015">Disulfide bond</keyword>
<comment type="subunit">
    <text evidence="4 18">Monomer.</text>
</comment>
<evidence type="ECO:0000256" key="9">
    <source>
        <dbReference type="ARBA" id="ARBA00022729"/>
    </source>
</evidence>
<comment type="subcellular location">
    <subcellularLocation>
        <location evidence="2">Secreted</location>
    </subcellularLocation>
</comment>
<dbReference type="PRINTS" id="PR00022">
    <property type="entry name" value="SOMATOMEDINB"/>
</dbReference>
<comment type="catalytic activity">
    <reaction evidence="17">
        <text>ribonucleotidyl-uridine-RNA = a 5'-end dephospho-uridine-RNA + a 3'-end 2',3'-cyclophospho-ribonucleotide-RNA</text>
        <dbReference type="Rhea" id="RHEA:67792"/>
        <dbReference type="Rhea" id="RHEA-COMP:10464"/>
        <dbReference type="Rhea" id="RHEA-COMP:17354"/>
        <dbReference type="Rhea" id="RHEA-COMP:17356"/>
        <dbReference type="ChEBI" id="CHEBI:83064"/>
        <dbReference type="ChEBI" id="CHEBI:173117"/>
        <dbReference type="ChEBI" id="CHEBI:173224"/>
    </reaction>
    <physiologicalReaction direction="left-to-right" evidence="17">
        <dbReference type="Rhea" id="RHEA:67793"/>
    </physiologicalReaction>
</comment>
<accession>D2HE69</accession>
<evidence type="ECO:0000256" key="5">
    <source>
        <dbReference type="ARBA" id="ARBA00021813"/>
    </source>
</evidence>
<evidence type="ECO:0000256" key="8">
    <source>
        <dbReference type="ARBA" id="ARBA00022723"/>
    </source>
</evidence>
<dbReference type="InterPro" id="IPR037227">
    <property type="entry name" value="EndoU-like"/>
</dbReference>
<keyword evidence="6" id="KW-0964">Secreted</keyword>
<feature type="non-terminal residue" evidence="21">
    <location>
        <position position="1"/>
    </location>
</feature>
<feature type="domain" description="SMB" evidence="19">
    <location>
        <begin position="21"/>
        <end position="63"/>
    </location>
</feature>
<dbReference type="PANTHER" id="PTHR12439">
    <property type="entry name" value="PLACENTAL PROTEIN 11-RELATED"/>
    <property type="match status" value="1"/>
</dbReference>
<name>D2HE69_AILME</name>
<keyword evidence="7 18" id="KW-0540">Nuclease</keyword>
<dbReference type="InParanoid" id="D2HE69"/>
<keyword evidence="11 18" id="KW-0255">Endonuclease</keyword>
<comment type="similarity">
    <text evidence="3 18">Belongs to the ENDOU family.</text>
</comment>
<keyword evidence="13 18" id="KW-0694">RNA-binding</keyword>
<dbReference type="Gene3D" id="4.10.410.20">
    <property type="match status" value="1"/>
</dbReference>
<dbReference type="GO" id="GO:0046872">
    <property type="term" value="F:metal ion binding"/>
    <property type="evidence" value="ECO:0007669"/>
    <property type="project" value="UniProtKB-UniRule"/>
</dbReference>
<dbReference type="PANTHER" id="PTHR12439:SF40">
    <property type="entry name" value="URIDYLATE-SPECIFIC ENDORIBONUCLEASE"/>
    <property type="match status" value="1"/>
</dbReference>
<dbReference type="PROSITE" id="PS50958">
    <property type="entry name" value="SMB_2"/>
    <property type="match status" value="1"/>
</dbReference>
<dbReference type="GO" id="GO:0005576">
    <property type="term" value="C:extracellular region"/>
    <property type="evidence" value="ECO:0007669"/>
    <property type="project" value="UniProtKB-SubCell"/>
</dbReference>
<evidence type="ECO:0000256" key="16">
    <source>
        <dbReference type="ARBA" id="ARBA00023239"/>
    </source>
</evidence>
<dbReference type="SMART" id="SM00201">
    <property type="entry name" value="SO"/>
    <property type="match status" value="1"/>
</dbReference>
<dbReference type="InterPro" id="IPR039787">
    <property type="entry name" value="ENDOU"/>
</dbReference>
<dbReference type="GO" id="GO:0030247">
    <property type="term" value="F:polysaccharide binding"/>
    <property type="evidence" value="ECO:0007669"/>
    <property type="project" value="InterPro"/>
</dbReference>
<evidence type="ECO:0000256" key="3">
    <source>
        <dbReference type="ARBA" id="ARBA00010168"/>
    </source>
</evidence>
<dbReference type="PROSITE" id="PS00524">
    <property type="entry name" value="SMB_1"/>
    <property type="match status" value="1"/>
</dbReference>
<evidence type="ECO:0000256" key="10">
    <source>
        <dbReference type="ARBA" id="ARBA00022737"/>
    </source>
</evidence>
<evidence type="ECO:0000256" key="13">
    <source>
        <dbReference type="ARBA" id="ARBA00022884"/>
    </source>
</evidence>
<keyword evidence="10" id="KW-0677">Repeat</keyword>
<dbReference type="PROSITE" id="PS51959">
    <property type="entry name" value="ENDOU"/>
    <property type="match status" value="1"/>
</dbReference>
<dbReference type="FunFam" id="4.10.410.20:FF:000005">
    <property type="entry name" value="Endonuclease, poly(U) specific"/>
    <property type="match status" value="1"/>
</dbReference>
<keyword evidence="16" id="KW-0456">Lyase</keyword>
<evidence type="ECO:0000256" key="11">
    <source>
        <dbReference type="ARBA" id="ARBA00022759"/>
    </source>
</evidence>
<evidence type="ECO:0000256" key="14">
    <source>
        <dbReference type="ARBA" id="ARBA00023157"/>
    </source>
</evidence>
<evidence type="ECO:0000259" key="19">
    <source>
        <dbReference type="PROSITE" id="PS50958"/>
    </source>
</evidence>
<evidence type="ECO:0000256" key="17">
    <source>
        <dbReference type="ARBA" id="ARBA00048688"/>
    </source>
</evidence>
<keyword evidence="9" id="KW-0732">Signal</keyword>
<proteinExistence type="inferred from homology"/>
<evidence type="ECO:0000256" key="4">
    <source>
        <dbReference type="ARBA" id="ARBA00011245"/>
    </source>
</evidence>